<dbReference type="Gene3D" id="3.30.70.330">
    <property type="match status" value="1"/>
</dbReference>
<feature type="domain" description="RRM" evidence="3">
    <location>
        <begin position="39"/>
        <end position="115"/>
    </location>
</feature>
<dbReference type="InterPro" id="IPR052462">
    <property type="entry name" value="SLIRP/GR-RBP-like"/>
</dbReference>
<accession>A0A5B1CRK9</accession>
<dbReference type="PROSITE" id="PS50102">
    <property type="entry name" value="RRM"/>
    <property type="match status" value="1"/>
</dbReference>
<dbReference type="InterPro" id="IPR000504">
    <property type="entry name" value="RRM_dom"/>
</dbReference>
<keyword evidence="1" id="KW-0694">RNA-binding</keyword>
<dbReference type="Pfam" id="PF00076">
    <property type="entry name" value="RRM_1"/>
    <property type="match status" value="1"/>
</dbReference>
<dbReference type="CDD" id="cd21608">
    <property type="entry name" value="RRM2_NsCP33_like"/>
    <property type="match status" value="1"/>
</dbReference>
<evidence type="ECO:0000313" key="5">
    <source>
        <dbReference type="Proteomes" id="UP000322699"/>
    </source>
</evidence>
<dbReference type="GO" id="GO:0003723">
    <property type="term" value="F:RNA binding"/>
    <property type="evidence" value="ECO:0007669"/>
    <property type="project" value="UniProtKB-KW"/>
</dbReference>
<dbReference type="SUPFAM" id="SSF54928">
    <property type="entry name" value="RNA-binding domain, RBD"/>
    <property type="match status" value="1"/>
</dbReference>
<dbReference type="Proteomes" id="UP000322699">
    <property type="component" value="Unassembled WGS sequence"/>
</dbReference>
<sequence>MVAGLHVFVRMESFSVRGYERGEGRFVPSAIVRRVSVVTNIYVGNLSFNATDDDIRTAFEEFGKITSINIITDKETGRSRGFAFVEMSDGAEEAIENINGKEIAGRAVTVNEARPREPRSGGGNRGGGNRGGGGYGGGGGFGGSGSNRGDRGGY</sequence>
<dbReference type="InterPro" id="IPR048289">
    <property type="entry name" value="RRM2_NsCP33-like"/>
</dbReference>
<reference evidence="4 5" key="1">
    <citation type="submission" date="2019-08" db="EMBL/GenBank/DDBJ databases">
        <title>Deep-cultivation of Planctomycetes and their phenomic and genomic characterization uncovers novel biology.</title>
        <authorList>
            <person name="Wiegand S."/>
            <person name="Jogler M."/>
            <person name="Boedeker C."/>
            <person name="Pinto D."/>
            <person name="Vollmers J."/>
            <person name="Rivas-Marin E."/>
            <person name="Kohn T."/>
            <person name="Peeters S.H."/>
            <person name="Heuer A."/>
            <person name="Rast P."/>
            <person name="Oberbeckmann S."/>
            <person name="Bunk B."/>
            <person name="Jeske O."/>
            <person name="Meyerdierks A."/>
            <person name="Storesund J.E."/>
            <person name="Kallscheuer N."/>
            <person name="Luecker S."/>
            <person name="Lage O.M."/>
            <person name="Pohl T."/>
            <person name="Merkel B.J."/>
            <person name="Hornburger P."/>
            <person name="Mueller R.-W."/>
            <person name="Bruemmer F."/>
            <person name="Labrenz M."/>
            <person name="Spormann A.M."/>
            <person name="Op Den Camp H."/>
            <person name="Overmann J."/>
            <person name="Amann R."/>
            <person name="Jetten M.S.M."/>
            <person name="Mascher T."/>
            <person name="Medema M.H."/>
            <person name="Devos D.P."/>
            <person name="Kaster A.-K."/>
            <person name="Ovreas L."/>
            <person name="Rohde M."/>
            <person name="Galperin M.Y."/>
            <person name="Jogler C."/>
        </authorList>
    </citation>
    <scope>NUCLEOTIDE SEQUENCE [LARGE SCALE GENOMIC DNA]</scope>
    <source>
        <strain evidence="4 5">LF1</strain>
    </source>
</reference>
<gene>
    <name evidence="4" type="ORF">LF1_50740</name>
</gene>
<dbReference type="InterPro" id="IPR012677">
    <property type="entry name" value="Nucleotide-bd_a/b_plait_sf"/>
</dbReference>
<dbReference type="EMBL" id="VRLW01000001">
    <property type="protein sequence ID" value="KAA1262509.1"/>
    <property type="molecule type" value="Genomic_DNA"/>
</dbReference>
<feature type="region of interest" description="Disordered" evidence="2">
    <location>
        <begin position="106"/>
        <end position="154"/>
    </location>
</feature>
<dbReference type="SMART" id="SM00360">
    <property type="entry name" value="RRM"/>
    <property type="match status" value="1"/>
</dbReference>
<evidence type="ECO:0000313" key="4">
    <source>
        <dbReference type="EMBL" id="KAA1262509.1"/>
    </source>
</evidence>
<dbReference type="AlphaFoldDB" id="A0A5B1CRK9"/>
<evidence type="ECO:0000259" key="3">
    <source>
        <dbReference type="PROSITE" id="PS50102"/>
    </source>
</evidence>
<evidence type="ECO:0000256" key="2">
    <source>
        <dbReference type="SAM" id="MobiDB-lite"/>
    </source>
</evidence>
<protein>
    <submittedName>
        <fullName evidence="4">RNA recognition motif (RRM, RBD, or RNP domain)</fullName>
    </submittedName>
</protein>
<evidence type="ECO:0000256" key="1">
    <source>
        <dbReference type="ARBA" id="ARBA00022884"/>
    </source>
</evidence>
<organism evidence="4 5">
    <name type="scientific">Rubripirellula obstinata</name>
    <dbReference type="NCBI Taxonomy" id="406547"/>
    <lineage>
        <taxon>Bacteria</taxon>
        <taxon>Pseudomonadati</taxon>
        <taxon>Planctomycetota</taxon>
        <taxon>Planctomycetia</taxon>
        <taxon>Pirellulales</taxon>
        <taxon>Pirellulaceae</taxon>
        <taxon>Rubripirellula</taxon>
    </lineage>
</organism>
<dbReference type="InterPro" id="IPR035979">
    <property type="entry name" value="RBD_domain_sf"/>
</dbReference>
<keyword evidence="5" id="KW-1185">Reference proteome</keyword>
<feature type="compositionally biased region" description="Gly residues" evidence="2">
    <location>
        <begin position="120"/>
        <end position="147"/>
    </location>
</feature>
<proteinExistence type="predicted"/>
<comment type="caution">
    <text evidence="4">The sequence shown here is derived from an EMBL/GenBank/DDBJ whole genome shotgun (WGS) entry which is preliminary data.</text>
</comment>
<dbReference type="PANTHER" id="PTHR48027">
    <property type="entry name" value="HETEROGENEOUS NUCLEAR RIBONUCLEOPROTEIN 87F-RELATED"/>
    <property type="match status" value="1"/>
</dbReference>
<name>A0A5B1CRK9_9BACT</name>